<dbReference type="EMBL" id="PYBW01000015">
    <property type="protein sequence ID" value="PYC87407.1"/>
    <property type="molecule type" value="Genomic_DNA"/>
</dbReference>
<dbReference type="OrthoDB" id="9935743at2"/>
<gene>
    <name evidence="1" type="ORF">C7C46_04825</name>
</gene>
<accession>A0A2V4PR17</accession>
<comment type="caution">
    <text evidence="1">The sequence shown here is derived from an EMBL/GenBank/DDBJ whole genome shotgun (WGS) entry which is preliminary data.</text>
</comment>
<dbReference type="Gene3D" id="1.20.910.10">
    <property type="entry name" value="Heme oxygenase-like"/>
    <property type="match status" value="1"/>
</dbReference>
<dbReference type="RefSeq" id="WP_110666043.1">
    <property type="nucleotide sequence ID" value="NZ_PYBW01000015.1"/>
</dbReference>
<name>A0A2V4PR17_9ACTN</name>
<dbReference type="SUPFAM" id="SSF48613">
    <property type="entry name" value="Heme oxygenase-like"/>
    <property type="match status" value="1"/>
</dbReference>
<dbReference type="AlphaFoldDB" id="A0A2V4PR17"/>
<evidence type="ECO:0008006" key="3">
    <source>
        <dbReference type="Google" id="ProtNLM"/>
    </source>
</evidence>
<reference evidence="1 2" key="1">
    <citation type="submission" date="2018-03" db="EMBL/GenBank/DDBJ databases">
        <title>Bioinformatic expansion and discovery of thiopeptide antibiotics.</title>
        <authorList>
            <person name="Schwalen C.J."/>
            <person name="Hudson G.A."/>
            <person name="Mitchell D.A."/>
        </authorList>
    </citation>
    <scope>NUCLEOTIDE SEQUENCE [LARGE SCALE GENOMIC DNA]</scope>
    <source>
        <strain evidence="1 2">ATCC 21389</strain>
    </source>
</reference>
<proteinExistence type="predicted"/>
<dbReference type="InterPro" id="IPR016084">
    <property type="entry name" value="Haem_Oase-like_multi-hlx"/>
</dbReference>
<evidence type="ECO:0000313" key="2">
    <source>
        <dbReference type="Proteomes" id="UP000248039"/>
    </source>
</evidence>
<sequence>MVEVIDSAVRPRFSRDVSLTTDGELVRIEDGTYRAAFPSSAVTLADLERWAAGGSPAELLADVRGWLDCPEPRAREVVERLFSTGLLVDPEAARLDSVPGAYVACRLVDAFRREFPRVLRDAPLLRALAAGPDHGLAAGLLLETYFVVRAASWSAEPVFRHRMTAVQRAALEEFRASESGHGNLLLGGFAALGLDVDVLRTAEEAVETMAYSHAYGAFGWQGVAEFAAALILPEVRAAGADSARPGTDVLDLLEREHGIPEALIRRFRAHDADDVEGDHGGLPSLLLSEEHELGQAKVTRLFTVLRQMMDLYRGHLDAVHRRYARWLPGEDPTRQLPDNAYRF</sequence>
<keyword evidence="2" id="KW-1185">Reference proteome</keyword>
<protein>
    <recommendedName>
        <fullName evidence="3">Thiaminase-2/PQQC domain-containing protein</fullName>
    </recommendedName>
</protein>
<evidence type="ECO:0000313" key="1">
    <source>
        <dbReference type="EMBL" id="PYC87407.1"/>
    </source>
</evidence>
<dbReference type="Proteomes" id="UP000248039">
    <property type="component" value="Unassembled WGS sequence"/>
</dbReference>
<organism evidence="1 2">
    <name type="scientific">Streptomyces tateyamensis</name>
    <dbReference type="NCBI Taxonomy" id="565073"/>
    <lineage>
        <taxon>Bacteria</taxon>
        <taxon>Bacillati</taxon>
        <taxon>Actinomycetota</taxon>
        <taxon>Actinomycetes</taxon>
        <taxon>Kitasatosporales</taxon>
        <taxon>Streptomycetaceae</taxon>
        <taxon>Streptomyces</taxon>
    </lineage>
</organism>